<comment type="catalytic activity">
    <reaction evidence="20">
        <text>7,8-dihydropteroate + L-glutamate + ATP = 7,8-dihydrofolate + ADP + phosphate + H(+)</text>
        <dbReference type="Rhea" id="RHEA:23584"/>
        <dbReference type="ChEBI" id="CHEBI:15378"/>
        <dbReference type="ChEBI" id="CHEBI:17839"/>
        <dbReference type="ChEBI" id="CHEBI:29985"/>
        <dbReference type="ChEBI" id="CHEBI:30616"/>
        <dbReference type="ChEBI" id="CHEBI:43474"/>
        <dbReference type="ChEBI" id="CHEBI:57451"/>
        <dbReference type="ChEBI" id="CHEBI:456216"/>
        <dbReference type="EC" id="6.3.2.12"/>
    </reaction>
</comment>
<dbReference type="InterPro" id="IPR036615">
    <property type="entry name" value="Mur_ligase_C_dom_sf"/>
</dbReference>
<dbReference type="GO" id="GO:0016874">
    <property type="term" value="F:ligase activity"/>
    <property type="evidence" value="ECO:0007669"/>
    <property type="project" value="UniProtKB-KW"/>
</dbReference>
<dbReference type="PROSITE" id="PS01012">
    <property type="entry name" value="FOLYLPOLYGLU_SYNT_2"/>
    <property type="match status" value="1"/>
</dbReference>
<dbReference type="SUPFAM" id="SSF53244">
    <property type="entry name" value="MurD-like peptide ligases, peptide-binding domain"/>
    <property type="match status" value="1"/>
</dbReference>
<evidence type="ECO:0000256" key="14">
    <source>
        <dbReference type="ARBA" id="ARBA00030048"/>
    </source>
</evidence>
<feature type="domain" description="Mur ligase C-terminal" evidence="22">
    <location>
        <begin position="303"/>
        <end position="420"/>
    </location>
</feature>
<gene>
    <name evidence="24" type="ORF">VRU49_11270</name>
</gene>
<dbReference type="Gene3D" id="3.90.190.20">
    <property type="entry name" value="Mur ligase, C-terminal domain"/>
    <property type="match status" value="1"/>
</dbReference>
<name>A0ABU7H3U2_9SPHI</name>
<evidence type="ECO:0000256" key="21">
    <source>
        <dbReference type="PIRNR" id="PIRNR001563"/>
    </source>
</evidence>
<evidence type="ECO:0000256" key="10">
    <source>
        <dbReference type="ARBA" id="ARBA00022741"/>
    </source>
</evidence>
<evidence type="ECO:0000256" key="4">
    <source>
        <dbReference type="ARBA" id="ARBA00008276"/>
    </source>
</evidence>
<comment type="catalytic activity">
    <reaction evidence="17">
        <text>(6S)-5,6,7,8-tetrahydrofolyl-(gamma-L-Glu)(n) + L-glutamate + ATP = (6S)-5,6,7,8-tetrahydrofolyl-(gamma-L-Glu)(n+1) + ADP + phosphate + H(+)</text>
        <dbReference type="Rhea" id="RHEA:10580"/>
        <dbReference type="Rhea" id="RHEA-COMP:14738"/>
        <dbReference type="Rhea" id="RHEA-COMP:14740"/>
        <dbReference type="ChEBI" id="CHEBI:15378"/>
        <dbReference type="ChEBI" id="CHEBI:29985"/>
        <dbReference type="ChEBI" id="CHEBI:30616"/>
        <dbReference type="ChEBI" id="CHEBI:43474"/>
        <dbReference type="ChEBI" id="CHEBI:141005"/>
        <dbReference type="ChEBI" id="CHEBI:456216"/>
        <dbReference type="EC" id="6.3.2.17"/>
    </reaction>
</comment>
<sequence>MTYKDTIEYLYSTLPMFTKVGSSAIKPGLKNIEHFCETLGHPENKFKTIHVGGTNGKGSSSHMLASIFQSAGYKTGLYTSPHLLDFRERIRVNGEMIPETEVINFVEKHKTYIDTLQPSFFETTVAMAFNYFADEKVDIAIIEVGLGGRLDSTNIITPEISLITNISFDHTAILGNSIAAIASEKAGIIKPNQPVIIGEFNPESAPIFIKKAAENNSNILFADQTLTAEVSSIEENHLFLNIYSNQELMFENLKLDLKGSYQQKNIKGVLTTIIELNKQGWKISEAAIKNGLANVKKLTGLAGRWHQLKHQPLVFCDTGHNEAGIEEVLKNIQNTSHKQLHMVFGMVKDKDISKVLSMLPTNATYYFCTPSFERGLPPTELKSQAQNFGLNGTTYTSVKNAYEAALKVAENDDLIFIGGSTFVVAEIL</sequence>
<proteinExistence type="inferred from homology"/>
<comment type="catalytic activity">
    <reaction evidence="18">
        <text>10-formyltetrahydrofolyl-(gamma-L-Glu)(n) + L-glutamate + ATP = 10-formyltetrahydrofolyl-(gamma-L-Glu)(n+1) + ADP + phosphate + H(+)</text>
        <dbReference type="Rhea" id="RHEA:51904"/>
        <dbReference type="Rhea" id="RHEA-COMP:13088"/>
        <dbReference type="Rhea" id="RHEA-COMP:14300"/>
        <dbReference type="ChEBI" id="CHEBI:15378"/>
        <dbReference type="ChEBI" id="CHEBI:29985"/>
        <dbReference type="ChEBI" id="CHEBI:30616"/>
        <dbReference type="ChEBI" id="CHEBI:43474"/>
        <dbReference type="ChEBI" id="CHEBI:134413"/>
        <dbReference type="ChEBI" id="CHEBI:456216"/>
        <dbReference type="EC" id="6.3.2.17"/>
    </reaction>
</comment>
<dbReference type="PIRSF" id="PIRSF001563">
    <property type="entry name" value="Folylpolyglu_synth"/>
    <property type="match status" value="1"/>
</dbReference>
<evidence type="ECO:0000256" key="16">
    <source>
        <dbReference type="ARBA" id="ARBA00032510"/>
    </source>
</evidence>
<dbReference type="Proteomes" id="UP001337681">
    <property type="component" value="Unassembled WGS sequence"/>
</dbReference>
<evidence type="ECO:0000256" key="13">
    <source>
        <dbReference type="ARBA" id="ARBA00022909"/>
    </source>
</evidence>
<dbReference type="InterPro" id="IPR018109">
    <property type="entry name" value="Folylpolyglutamate_synth_CS"/>
</dbReference>
<evidence type="ECO:0000256" key="9">
    <source>
        <dbReference type="ARBA" id="ARBA00022723"/>
    </source>
</evidence>
<evidence type="ECO:0000256" key="3">
    <source>
        <dbReference type="ARBA" id="ARBA00005150"/>
    </source>
</evidence>
<keyword evidence="25" id="KW-1185">Reference proteome</keyword>
<evidence type="ECO:0000256" key="12">
    <source>
        <dbReference type="ARBA" id="ARBA00022842"/>
    </source>
</evidence>
<evidence type="ECO:0000256" key="19">
    <source>
        <dbReference type="ARBA" id="ARBA00049035"/>
    </source>
</evidence>
<dbReference type="RefSeq" id="WP_330146885.1">
    <property type="nucleotide sequence ID" value="NZ_JAZDQU010000002.1"/>
</dbReference>
<evidence type="ECO:0000256" key="15">
    <source>
        <dbReference type="ARBA" id="ARBA00030592"/>
    </source>
</evidence>
<organism evidence="24 25">
    <name type="scientific">Pedobacter flavus</name>
    <dbReference type="NCBI Taxonomy" id="3113906"/>
    <lineage>
        <taxon>Bacteria</taxon>
        <taxon>Pseudomonadati</taxon>
        <taxon>Bacteroidota</taxon>
        <taxon>Sphingobacteriia</taxon>
        <taxon>Sphingobacteriales</taxon>
        <taxon>Sphingobacteriaceae</taxon>
        <taxon>Pedobacter</taxon>
    </lineage>
</organism>
<dbReference type="InterPro" id="IPR036565">
    <property type="entry name" value="Mur-like_cat_sf"/>
</dbReference>
<evidence type="ECO:0000256" key="8">
    <source>
        <dbReference type="ARBA" id="ARBA00022598"/>
    </source>
</evidence>
<keyword evidence="12" id="KW-0460">Magnesium</keyword>
<evidence type="ECO:0000256" key="1">
    <source>
        <dbReference type="ARBA" id="ARBA00002714"/>
    </source>
</evidence>
<evidence type="ECO:0000256" key="7">
    <source>
        <dbReference type="ARBA" id="ARBA00019357"/>
    </source>
</evidence>
<protein>
    <recommendedName>
        <fullName evidence="7">Dihydrofolate synthase/folylpolyglutamate synthase</fullName>
        <ecNumber evidence="5">6.3.2.12</ecNumber>
        <ecNumber evidence="6">6.3.2.17</ecNumber>
    </recommendedName>
    <alternativeName>
        <fullName evidence="16">Folylpoly-gamma-glutamate synthetase-dihydrofolate synthetase</fullName>
    </alternativeName>
    <alternativeName>
        <fullName evidence="14">Folylpolyglutamate synthetase</fullName>
    </alternativeName>
    <alternativeName>
        <fullName evidence="15">Tetrahydrofolylpolyglutamate synthase</fullName>
    </alternativeName>
</protein>
<comment type="similarity">
    <text evidence="4 21">Belongs to the folylpolyglutamate synthase family.</text>
</comment>
<dbReference type="EMBL" id="JAZDQU010000002">
    <property type="protein sequence ID" value="MEE1885997.1"/>
    <property type="molecule type" value="Genomic_DNA"/>
</dbReference>
<dbReference type="NCBIfam" id="TIGR01499">
    <property type="entry name" value="folC"/>
    <property type="match status" value="1"/>
</dbReference>
<evidence type="ECO:0000259" key="22">
    <source>
        <dbReference type="Pfam" id="PF02875"/>
    </source>
</evidence>
<dbReference type="InterPro" id="IPR001645">
    <property type="entry name" value="Folylpolyglutamate_synth"/>
</dbReference>
<dbReference type="PANTHER" id="PTHR11136">
    <property type="entry name" value="FOLYLPOLYGLUTAMATE SYNTHASE-RELATED"/>
    <property type="match status" value="1"/>
</dbReference>
<evidence type="ECO:0000313" key="24">
    <source>
        <dbReference type="EMBL" id="MEE1885997.1"/>
    </source>
</evidence>
<evidence type="ECO:0000313" key="25">
    <source>
        <dbReference type="Proteomes" id="UP001337681"/>
    </source>
</evidence>
<keyword evidence="9" id="KW-0479">Metal-binding</keyword>
<reference evidence="24 25" key="1">
    <citation type="submission" date="2024-01" db="EMBL/GenBank/DDBJ databases">
        <title>Pedobacter sp. nov., isolated from oil-contaminated soil.</title>
        <authorList>
            <person name="Le N.T.T."/>
        </authorList>
    </citation>
    <scope>NUCLEOTIDE SEQUENCE [LARGE SCALE GENOMIC DNA]</scope>
    <source>
        <strain evidence="24 25">VNH31</strain>
    </source>
</reference>
<dbReference type="PANTHER" id="PTHR11136:SF0">
    <property type="entry name" value="DIHYDROFOLATE SYNTHETASE-RELATED"/>
    <property type="match status" value="1"/>
</dbReference>
<dbReference type="Gene3D" id="3.40.1190.10">
    <property type="entry name" value="Mur-like, catalytic domain"/>
    <property type="match status" value="1"/>
</dbReference>
<evidence type="ECO:0000256" key="2">
    <source>
        <dbReference type="ARBA" id="ARBA00004799"/>
    </source>
</evidence>
<comment type="function">
    <text evidence="1">Functions in two distinct reactions of the de novo folate biosynthetic pathway. Catalyzes the addition of a glutamate residue to dihydropteroate (7,8-dihydropteroate or H2Pte) to form dihydrofolate (7,8-dihydrofolate monoglutamate or H2Pte-Glu). Also catalyzes successive additions of L-glutamate to tetrahydrofolate or 10-formyltetrahydrofolate or 5,10-methylenetetrahydrofolate, leading to folylpolyglutamate derivatives.</text>
</comment>
<evidence type="ECO:0000256" key="17">
    <source>
        <dbReference type="ARBA" id="ARBA00047493"/>
    </source>
</evidence>
<evidence type="ECO:0000256" key="5">
    <source>
        <dbReference type="ARBA" id="ARBA00013023"/>
    </source>
</evidence>
<evidence type="ECO:0000256" key="6">
    <source>
        <dbReference type="ARBA" id="ARBA00013025"/>
    </source>
</evidence>
<feature type="domain" description="Mur ligase central" evidence="23">
    <location>
        <begin position="51"/>
        <end position="269"/>
    </location>
</feature>
<dbReference type="InterPro" id="IPR013221">
    <property type="entry name" value="Mur_ligase_cen"/>
</dbReference>
<keyword evidence="11 21" id="KW-0067">ATP-binding</keyword>
<evidence type="ECO:0000259" key="23">
    <source>
        <dbReference type="Pfam" id="PF08245"/>
    </source>
</evidence>
<keyword evidence="8 21" id="KW-0436">Ligase</keyword>
<dbReference type="EC" id="6.3.2.17" evidence="6"/>
<evidence type="ECO:0000256" key="20">
    <source>
        <dbReference type="ARBA" id="ARBA00049161"/>
    </source>
</evidence>
<comment type="caution">
    <text evidence="24">The sequence shown here is derived from an EMBL/GenBank/DDBJ whole genome shotgun (WGS) entry which is preliminary data.</text>
</comment>
<evidence type="ECO:0000256" key="18">
    <source>
        <dbReference type="ARBA" id="ARBA00047808"/>
    </source>
</evidence>
<evidence type="ECO:0000256" key="11">
    <source>
        <dbReference type="ARBA" id="ARBA00022840"/>
    </source>
</evidence>
<keyword evidence="13" id="KW-0289">Folate biosynthesis</keyword>
<dbReference type="EC" id="6.3.2.12" evidence="5"/>
<keyword evidence="10 21" id="KW-0547">Nucleotide-binding</keyword>
<dbReference type="SUPFAM" id="SSF53623">
    <property type="entry name" value="MurD-like peptide ligases, catalytic domain"/>
    <property type="match status" value="1"/>
</dbReference>
<dbReference type="Pfam" id="PF08245">
    <property type="entry name" value="Mur_ligase_M"/>
    <property type="match status" value="1"/>
</dbReference>
<comment type="pathway">
    <text evidence="2">Cofactor biosynthesis; tetrahydrofolate biosynthesis; 7,8-dihydrofolate from 2-amino-4-hydroxy-6-hydroxymethyl-7,8-dihydropteridine diphosphate and 4-aminobenzoate: step 2/2.</text>
</comment>
<dbReference type="InterPro" id="IPR004101">
    <property type="entry name" value="Mur_ligase_C"/>
</dbReference>
<accession>A0ABU7H3U2</accession>
<comment type="catalytic activity">
    <reaction evidence="19">
        <text>(6R)-5,10-methylenetetrahydrofolyl-(gamma-L-Glu)(n) + L-glutamate + ATP = (6R)-5,10-methylenetetrahydrofolyl-(gamma-L-Glu)(n+1) + ADP + phosphate + H(+)</text>
        <dbReference type="Rhea" id="RHEA:51912"/>
        <dbReference type="Rhea" id="RHEA-COMP:13257"/>
        <dbReference type="Rhea" id="RHEA-COMP:13258"/>
        <dbReference type="ChEBI" id="CHEBI:15378"/>
        <dbReference type="ChEBI" id="CHEBI:29985"/>
        <dbReference type="ChEBI" id="CHEBI:30616"/>
        <dbReference type="ChEBI" id="CHEBI:43474"/>
        <dbReference type="ChEBI" id="CHEBI:136572"/>
        <dbReference type="ChEBI" id="CHEBI:456216"/>
        <dbReference type="EC" id="6.3.2.17"/>
    </reaction>
</comment>
<comment type="pathway">
    <text evidence="3">Cofactor biosynthesis; tetrahydrofolylpolyglutamate biosynthesis.</text>
</comment>
<dbReference type="Pfam" id="PF02875">
    <property type="entry name" value="Mur_ligase_C"/>
    <property type="match status" value="1"/>
</dbReference>